<accession>A0ABN8YZB2</accession>
<gene>
    <name evidence="2" type="ORF">MRATA1EN1_LOCUS15877</name>
</gene>
<evidence type="ECO:0000256" key="1">
    <source>
        <dbReference type="SAM" id="MobiDB-lite"/>
    </source>
</evidence>
<proteinExistence type="predicted"/>
<reference evidence="2" key="1">
    <citation type="submission" date="2023-04" db="EMBL/GenBank/DDBJ databases">
        <authorList>
            <consortium name="ELIXIR-Norway"/>
        </authorList>
    </citation>
    <scope>NUCLEOTIDE SEQUENCE [LARGE SCALE GENOMIC DNA]</scope>
</reference>
<sequence>LEGPWELRPCVRVAARVPPQGLKVALLGPGAPPAVVAGSTACPLSGTGPRMPRAQSGQRRRAPSERWRSKDTLRHELGTVPGVRR</sequence>
<name>A0ABN8YZB2_RANTA</name>
<dbReference type="Proteomes" id="UP001176941">
    <property type="component" value="Chromosome 26"/>
</dbReference>
<feature type="non-terminal residue" evidence="2">
    <location>
        <position position="1"/>
    </location>
</feature>
<protein>
    <submittedName>
        <fullName evidence="2">Uncharacterized protein</fullName>
    </submittedName>
</protein>
<evidence type="ECO:0000313" key="2">
    <source>
        <dbReference type="EMBL" id="CAI9166915.1"/>
    </source>
</evidence>
<feature type="compositionally biased region" description="Basic and acidic residues" evidence="1">
    <location>
        <begin position="62"/>
        <end position="77"/>
    </location>
</feature>
<organism evidence="2 3">
    <name type="scientific">Rangifer tarandus platyrhynchus</name>
    <name type="common">Svalbard reindeer</name>
    <dbReference type="NCBI Taxonomy" id="3082113"/>
    <lineage>
        <taxon>Eukaryota</taxon>
        <taxon>Metazoa</taxon>
        <taxon>Chordata</taxon>
        <taxon>Craniata</taxon>
        <taxon>Vertebrata</taxon>
        <taxon>Euteleostomi</taxon>
        <taxon>Mammalia</taxon>
        <taxon>Eutheria</taxon>
        <taxon>Laurasiatheria</taxon>
        <taxon>Artiodactyla</taxon>
        <taxon>Ruminantia</taxon>
        <taxon>Pecora</taxon>
        <taxon>Cervidae</taxon>
        <taxon>Odocoileinae</taxon>
        <taxon>Rangifer</taxon>
    </lineage>
</organism>
<dbReference type="EMBL" id="OX459962">
    <property type="protein sequence ID" value="CAI9166915.1"/>
    <property type="molecule type" value="Genomic_DNA"/>
</dbReference>
<keyword evidence="3" id="KW-1185">Reference proteome</keyword>
<evidence type="ECO:0000313" key="3">
    <source>
        <dbReference type="Proteomes" id="UP001176941"/>
    </source>
</evidence>
<feature type="region of interest" description="Disordered" evidence="1">
    <location>
        <begin position="40"/>
        <end position="85"/>
    </location>
</feature>